<evidence type="ECO:0000256" key="1">
    <source>
        <dbReference type="SAM" id="MobiDB-lite"/>
    </source>
</evidence>
<reference evidence="2 3" key="1">
    <citation type="submission" date="2020-02" db="EMBL/GenBank/DDBJ databases">
        <authorList>
            <person name="Ma Q."/>
            <person name="Huang Y."/>
            <person name="Song X."/>
            <person name="Pei D."/>
        </authorList>
    </citation>
    <scope>NUCLEOTIDE SEQUENCE [LARGE SCALE GENOMIC DNA]</scope>
    <source>
        <strain evidence="2">Sxm20200214</strain>
        <tissue evidence="2">Leaf</tissue>
    </source>
</reference>
<gene>
    <name evidence="2" type="ORF">Bca52824_011193</name>
</gene>
<dbReference type="AlphaFoldDB" id="A0A8X8BAW0"/>
<protein>
    <submittedName>
        <fullName evidence="2">Uncharacterized protein</fullName>
    </submittedName>
</protein>
<evidence type="ECO:0000313" key="2">
    <source>
        <dbReference type="EMBL" id="KAG2328465.1"/>
    </source>
</evidence>
<proteinExistence type="predicted"/>
<sequence>MRTTKHEQHRQIMLGRHSPFTYDELARATNGFSEVNRTRQLQKLTTSPLFDSTRLCWILLASSRLSLICSVSSFFDFNESGDGETSEAASEEVHGSYSGGDPEAESRDDDVSIQG</sequence>
<evidence type="ECO:0000313" key="3">
    <source>
        <dbReference type="Proteomes" id="UP000886595"/>
    </source>
</evidence>
<dbReference type="Proteomes" id="UP000886595">
    <property type="component" value="Unassembled WGS sequence"/>
</dbReference>
<accession>A0A8X8BAW0</accession>
<feature type="region of interest" description="Disordered" evidence="1">
    <location>
        <begin position="79"/>
        <end position="115"/>
    </location>
</feature>
<keyword evidence="3" id="KW-1185">Reference proteome</keyword>
<organism evidence="2 3">
    <name type="scientific">Brassica carinata</name>
    <name type="common">Ethiopian mustard</name>
    <name type="synonym">Abyssinian cabbage</name>
    <dbReference type="NCBI Taxonomy" id="52824"/>
    <lineage>
        <taxon>Eukaryota</taxon>
        <taxon>Viridiplantae</taxon>
        <taxon>Streptophyta</taxon>
        <taxon>Embryophyta</taxon>
        <taxon>Tracheophyta</taxon>
        <taxon>Spermatophyta</taxon>
        <taxon>Magnoliopsida</taxon>
        <taxon>eudicotyledons</taxon>
        <taxon>Gunneridae</taxon>
        <taxon>Pentapetalae</taxon>
        <taxon>rosids</taxon>
        <taxon>malvids</taxon>
        <taxon>Brassicales</taxon>
        <taxon>Brassicaceae</taxon>
        <taxon>Brassiceae</taxon>
        <taxon>Brassica</taxon>
    </lineage>
</organism>
<comment type="caution">
    <text evidence="2">The sequence shown here is derived from an EMBL/GenBank/DDBJ whole genome shotgun (WGS) entry which is preliminary data.</text>
</comment>
<dbReference type="EMBL" id="JAAMPC010000002">
    <property type="protein sequence ID" value="KAG2328465.1"/>
    <property type="molecule type" value="Genomic_DNA"/>
</dbReference>
<name>A0A8X8BAW0_BRACI</name>